<feature type="domain" description="YjiS-like" evidence="1">
    <location>
        <begin position="30"/>
        <end position="67"/>
    </location>
</feature>
<comment type="caution">
    <text evidence="2">The sequence shown here is derived from an EMBL/GenBank/DDBJ whole genome shotgun (WGS) entry which is preliminary data.</text>
</comment>
<protein>
    <recommendedName>
        <fullName evidence="1">YjiS-like domain-containing protein</fullName>
    </recommendedName>
</protein>
<organism evidence="2 3">
    <name type="scientific">Bradyrhizobium nanningense</name>
    <dbReference type="NCBI Taxonomy" id="1325118"/>
    <lineage>
        <taxon>Bacteria</taxon>
        <taxon>Pseudomonadati</taxon>
        <taxon>Pseudomonadota</taxon>
        <taxon>Alphaproteobacteria</taxon>
        <taxon>Hyphomicrobiales</taxon>
        <taxon>Nitrobacteraceae</taxon>
        <taxon>Bradyrhizobium</taxon>
    </lineage>
</organism>
<dbReference type="OrthoDB" id="8116725at2"/>
<proteinExistence type="predicted"/>
<accession>A0A4Q0SCK0</accession>
<name>A0A4Q0SCK0_9BRAD</name>
<dbReference type="EMBL" id="LBJQ01000009">
    <property type="protein sequence ID" value="RXH37082.1"/>
    <property type="molecule type" value="Genomic_DNA"/>
</dbReference>
<dbReference type="InterPro" id="IPR009506">
    <property type="entry name" value="YjiS-like"/>
</dbReference>
<sequence length="91" mass="10604">MPPQQTNISPEIEVDAARRDLDLSIVFSLLRRYWRVFLQRRQGQRVTLHDLSDRELMDIGLTRGEIDSVAPERAIERLRDSARTLWGRGGM</sequence>
<evidence type="ECO:0000259" key="1">
    <source>
        <dbReference type="Pfam" id="PF06568"/>
    </source>
</evidence>
<reference evidence="2 3" key="1">
    <citation type="submission" date="2015-04" db="EMBL/GenBank/DDBJ databases">
        <title>Comparative genomics of rhizobia nodulating Arachis hypogaea in China.</title>
        <authorList>
            <person name="Li Y."/>
        </authorList>
    </citation>
    <scope>NUCLEOTIDE SEQUENCE [LARGE SCALE GENOMIC DNA]</scope>
    <source>
        <strain evidence="2 3">CCBAU 51757</strain>
    </source>
</reference>
<dbReference type="RefSeq" id="WP_128916450.1">
    <property type="nucleotide sequence ID" value="NZ_LBJC01000021.1"/>
</dbReference>
<evidence type="ECO:0000313" key="3">
    <source>
        <dbReference type="Proteomes" id="UP000289546"/>
    </source>
</evidence>
<evidence type="ECO:0000313" key="2">
    <source>
        <dbReference type="EMBL" id="RXH37082.1"/>
    </source>
</evidence>
<keyword evidence="3" id="KW-1185">Reference proteome</keyword>
<dbReference type="Proteomes" id="UP000289546">
    <property type="component" value="Unassembled WGS sequence"/>
</dbReference>
<dbReference type="AlphaFoldDB" id="A0A4Q0SCK0"/>
<gene>
    <name evidence="2" type="ORF">XH99_02660</name>
</gene>
<dbReference type="Pfam" id="PF06568">
    <property type="entry name" value="YjiS-like"/>
    <property type="match status" value="1"/>
</dbReference>